<dbReference type="AlphaFoldDB" id="A0A2P2Q099"/>
<accession>A0A2P2Q099</accession>
<organism evidence="1">
    <name type="scientific">Rhizophora mucronata</name>
    <name type="common">Asiatic mangrove</name>
    <dbReference type="NCBI Taxonomy" id="61149"/>
    <lineage>
        <taxon>Eukaryota</taxon>
        <taxon>Viridiplantae</taxon>
        <taxon>Streptophyta</taxon>
        <taxon>Embryophyta</taxon>
        <taxon>Tracheophyta</taxon>
        <taxon>Spermatophyta</taxon>
        <taxon>Magnoliopsida</taxon>
        <taxon>eudicotyledons</taxon>
        <taxon>Gunneridae</taxon>
        <taxon>Pentapetalae</taxon>
        <taxon>rosids</taxon>
        <taxon>fabids</taxon>
        <taxon>Malpighiales</taxon>
        <taxon>Rhizophoraceae</taxon>
        <taxon>Rhizophora</taxon>
    </lineage>
</organism>
<sequence length="16" mass="1807">MVFSVEAANGPRLEWT</sequence>
<name>A0A2P2Q099_RHIMU</name>
<dbReference type="EMBL" id="GGEC01079869">
    <property type="protein sequence ID" value="MBX60353.1"/>
    <property type="molecule type" value="Transcribed_RNA"/>
</dbReference>
<evidence type="ECO:0000313" key="1">
    <source>
        <dbReference type="EMBL" id="MBX60353.1"/>
    </source>
</evidence>
<reference evidence="1" key="1">
    <citation type="submission" date="2018-02" db="EMBL/GenBank/DDBJ databases">
        <title>Rhizophora mucronata_Transcriptome.</title>
        <authorList>
            <person name="Meera S.P."/>
            <person name="Sreeshan A."/>
            <person name="Augustine A."/>
        </authorList>
    </citation>
    <scope>NUCLEOTIDE SEQUENCE</scope>
    <source>
        <tissue evidence="1">Leaf</tissue>
    </source>
</reference>
<protein>
    <submittedName>
        <fullName evidence="1">Uncharacterized protein</fullName>
    </submittedName>
</protein>
<proteinExistence type="predicted"/>